<dbReference type="GO" id="GO:0008379">
    <property type="term" value="F:thioredoxin peroxidase activity"/>
    <property type="evidence" value="ECO:0007669"/>
    <property type="project" value="InterPro"/>
</dbReference>
<dbReference type="InterPro" id="IPR000866">
    <property type="entry name" value="AhpC/TSA"/>
</dbReference>
<keyword evidence="5" id="KW-0676">Redox-active center</keyword>
<dbReference type="PANTHER" id="PTHR43110">
    <property type="entry name" value="THIOL PEROXIDASE"/>
    <property type="match status" value="1"/>
</dbReference>
<name>A0A0D6DY25_9LACT</name>
<dbReference type="Pfam" id="PF00578">
    <property type="entry name" value="AhpC-TSA"/>
    <property type="match status" value="1"/>
</dbReference>
<dbReference type="STRING" id="1364.LP2241_50075"/>
<keyword evidence="3" id="KW-0560">Oxidoreductase</keyword>
<dbReference type="InterPro" id="IPR013766">
    <property type="entry name" value="Thioredoxin_domain"/>
</dbReference>
<dbReference type="Proteomes" id="UP000033166">
    <property type="component" value="Chromosome I"/>
</dbReference>
<keyword evidence="4" id="KW-1015">Disulfide bond</keyword>
<evidence type="ECO:0000256" key="5">
    <source>
        <dbReference type="ARBA" id="ARBA00023284"/>
    </source>
</evidence>
<evidence type="ECO:0000256" key="4">
    <source>
        <dbReference type="ARBA" id="ARBA00023157"/>
    </source>
</evidence>
<keyword evidence="2" id="KW-0049">Antioxidant</keyword>
<dbReference type="RefSeq" id="WP_047915935.1">
    <property type="nucleotide sequence ID" value="NZ_LN774769.1"/>
</dbReference>
<evidence type="ECO:0000313" key="7">
    <source>
        <dbReference type="EMBL" id="CEN28883.1"/>
    </source>
</evidence>
<feature type="domain" description="Thioredoxin" evidence="6">
    <location>
        <begin position="15"/>
        <end position="159"/>
    </location>
</feature>
<evidence type="ECO:0000259" key="6">
    <source>
        <dbReference type="PROSITE" id="PS51352"/>
    </source>
</evidence>
<dbReference type="EMBL" id="LN774769">
    <property type="protein sequence ID" value="CEN28883.1"/>
    <property type="molecule type" value="Genomic_DNA"/>
</dbReference>
<dbReference type="AlphaFoldDB" id="A0A0D6DY25"/>
<gene>
    <name evidence="7" type="primary">tpx</name>
    <name evidence="7" type="ORF">LACPI_1683</name>
</gene>
<evidence type="ECO:0000256" key="2">
    <source>
        <dbReference type="ARBA" id="ARBA00022862"/>
    </source>
</evidence>
<sequence length="159" mass="17290">MIITRHGDVFAEINPLTTGQAPDFTLTDLNQNPVTLSKLTDPIIISVFPDINTSVCALQTKHFNIAAAANQAISFLSISNNTAKEQANWCAAEGVDMTILSDEKNTFGELYGLVLPEANLLARSVFVIKDGQIIYSEILSEMSNEPNYDKALEVANSVI</sequence>
<dbReference type="InterPro" id="IPR036249">
    <property type="entry name" value="Thioredoxin-like_sf"/>
</dbReference>
<dbReference type="HOGENOM" id="CLU_042529_12_0_9"/>
<dbReference type="PROSITE" id="PS51352">
    <property type="entry name" value="THIOREDOXIN_2"/>
    <property type="match status" value="1"/>
</dbReference>
<proteinExistence type="predicted"/>
<dbReference type="InterPro" id="IPR050455">
    <property type="entry name" value="Tpx_Peroxidase_subfamily"/>
</dbReference>
<accession>A0A0D6DY25</accession>
<keyword evidence="1 7" id="KW-0575">Peroxidase</keyword>
<evidence type="ECO:0000256" key="3">
    <source>
        <dbReference type="ARBA" id="ARBA00023002"/>
    </source>
</evidence>
<dbReference type="InterPro" id="IPR002065">
    <property type="entry name" value="TPX"/>
</dbReference>
<dbReference type="CDD" id="cd03014">
    <property type="entry name" value="PRX_Atyp2cys"/>
    <property type="match status" value="1"/>
</dbReference>
<dbReference type="Gene3D" id="3.40.30.10">
    <property type="entry name" value="Glutaredoxin"/>
    <property type="match status" value="1"/>
</dbReference>
<dbReference type="KEGG" id="lpk:LACPI_1683"/>
<protein>
    <submittedName>
        <fullName evidence="7">Thiol peroxidase</fullName>
    </submittedName>
</protein>
<evidence type="ECO:0000313" key="8">
    <source>
        <dbReference type="Proteomes" id="UP000033166"/>
    </source>
</evidence>
<reference evidence="8" key="1">
    <citation type="submission" date="2015-01" db="EMBL/GenBank/DDBJ databases">
        <authorList>
            <person name="Andreevskaya M."/>
        </authorList>
    </citation>
    <scope>NUCLEOTIDE SEQUENCE [LARGE SCALE GENOMIC DNA]</scope>
    <source>
        <strain evidence="8">MKFS47</strain>
    </source>
</reference>
<evidence type="ECO:0000256" key="1">
    <source>
        <dbReference type="ARBA" id="ARBA00022559"/>
    </source>
</evidence>
<dbReference type="PANTHER" id="PTHR43110:SF1">
    <property type="entry name" value="THIOL PEROXIDASE"/>
    <property type="match status" value="1"/>
</dbReference>
<dbReference type="SUPFAM" id="SSF52833">
    <property type="entry name" value="Thioredoxin-like"/>
    <property type="match status" value="1"/>
</dbReference>
<organism evidence="7 8">
    <name type="scientific">Pseudolactococcus piscium MKFS47</name>
    <dbReference type="NCBI Taxonomy" id="297352"/>
    <lineage>
        <taxon>Bacteria</taxon>
        <taxon>Bacillati</taxon>
        <taxon>Bacillota</taxon>
        <taxon>Bacilli</taxon>
        <taxon>Lactobacillales</taxon>
        <taxon>Streptococcaceae</taxon>
        <taxon>Pseudolactococcus</taxon>
    </lineage>
</organism>